<dbReference type="AlphaFoldDB" id="K2NZL3"/>
<dbReference type="STRING" id="555500.I215_13352"/>
<proteinExistence type="predicted"/>
<reference evidence="2 3" key="1">
    <citation type="journal article" date="2012" name="J. Bacteriol.">
        <title>Genome Sequence of Galbibacter marinum Type Strain ck-I2-15.</title>
        <authorList>
            <person name="Lai Q."/>
            <person name="Li C."/>
            <person name="Shao Z."/>
        </authorList>
    </citation>
    <scope>NUCLEOTIDE SEQUENCE [LARGE SCALE GENOMIC DNA]</scope>
    <source>
        <strain evidence="3">ck-I2-15</strain>
    </source>
</reference>
<evidence type="ECO:0000256" key="1">
    <source>
        <dbReference type="SAM" id="Phobius"/>
    </source>
</evidence>
<organism evidence="2 3">
    <name type="scientific">Galbibacter marinus</name>
    <dbReference type="NCBI Taxonomy" id="555500"/>
    <lineage>
        <taxon>Bacteria</taxon>
        <taxon>Pseudomonadati</taxon>
        <taxon>Bacteroidota</taxon>
        <taxon>Flavobacteriia</taxon>
        <taxon>Flavobacteriales</taxon>
        <taxon>Flavobacteriaceae</taxon>
        <taxon>Galbibacter</taxon>
    </lineage>
</organism>
<feature type="transmembrane region" description="Helical" evidence="1">
    <location>
        <begin position="247"/>
        <end position="271"/>
    </location>
</feature>
<dbReference type="EMBL" id="AMSG01000027">
    <property type="protein sequence ID" value="EKF54228.1"/>
    <property type="molecule type" value="Genomic_DNA"/>
</dbReference>
<keyword evidence="1" id="KW-1133">Transmembrane helix</keyword>
<dbReference type="PANTHER" id="PTHR37305">
    <property type="entry name" value="INTEGRAL MEMBRANE PROTEIN-RELATED"/>
    <property type="match status" value="1"/>
</dbReference>
<accession>K2NZL3</accession>
<keyword evidence="1" id="KW-0472">Membrane</keyword>
<feature type="transmembrane region" description="Helical" evidence="1">
    <location>
        <begin position="20"/>
        <end position="38"/>
    </location>
</feature>
<dbReference type="PATRIC" id="fig|555500.3.peg.2749"/>
<keyword evidence="3" id="KW-1185">Reference proteome</keyword>
<evidence type="ECO:0008006" key="4">
    <source>
        <dbReference type="Google" id="ProtNLM"/>
    </source>
</evidence>
<gene>
    <name evidence="2" type="ORF">I215_13352</name>
</gene>
<dbReference type="RefSeq" id="WP_008992508.1">
    <property type="nucleotide sequence ID" value="NZ_AMSG01000027.1"/>
</dbReference>
<comment type="caution">
    <text evidence="2">The sequence shown here is derived from an EMBL/GenBank/DDBJ whole genome shotgun (WGS) entry which is preliminary data.</text>
</comment>
<evidence type="ECO:0000313" key="2">
    <source>
        <dbReference type="EMBL" id="EKF54228.1"/>
    </source>
</evidence>
<evidence type="ECO:0000313" key="3">
    <source>
        <dbReference type="Proteomes" id="UP000007364"/>
    </source>
</evidence>
<name>K2NZL3_9FLAO</name>
<dbReference type="OrthoDB" id="9814570at2"/>
<dbReference type="Pfam" id="PF12730">
    <property type="entry name" value="ABC2_membrane_4"/>
    <property type="match status" value="1"/>
</dbReference>
<dbReference type="PANTHER" id="PTHR37305:SF1">
    <property type="entry name" value="MEMBRANE PROTEIN"/>
    <property type="match status" value="1"/>
</dbReference>
<feature type="transmembrane region" description="Helical" evidence="1">
    <location>
        <begin position="66"/>
        <end position="88"/>
    </location>
</feature>
<feature type="transmembrane region" description="Helical" evidence="1">
    <location>
        <begin position="118"/>
        <end position="144"/>
    </location>
</feature>
<feature type="transmembrane region" description="Helical" evidence="1">
    <location>
        <begin position="200"/>
        <end position="218"/>
    </location>
</feature>
<protein>
    <recommendedName>
        <fullName evidence="4">ABC transporter permease</fullName>
    </recommendedName>
</protein>
<dbReference type="Proteomes" id="UP000007364">
    <property type="component" value="Unassembled WGS sequence"/>
</dbReference>
<keyword evidence="1" id="KW-0812">Transmembrane</keyword>
<feature type="transmembrane region" description="Helical" evidence="1">
    <location>
        <begin position="168"/>
        <end position="193"/>
    </location>
</feature>
<dbReference type="eggNOG" id="COG1277">
    <property type="taxonomic scope" value="Bacteria"/>
</dbReference>
<sequence>MRNLLAVEIFKLIRQSKTYYGLFAIFFIELLVVVAAYFQGNDILDLLLSNLKDSFYFEGNLLNGNLIIYLLLNMLWFHLPLILMILVAGTLTSEFKDGTLQSVMLQPISKWKFILSKYCVVILFTLITVLATAITCFGVAYFIFGHGDLVVYLGTLNFIESSLAQEKLIYAFLFGALSMVFFSVVSLTLAVILRESTKTWIVAALFLILNNVLMKFELNNNFYNHWFFPKLNNSWQLFFYTEVPTGLIVHNALVLVGYTVLFMLVGLMLFVKRDIG</sequence>